<dbReference type="PANTHER" id="PTHR43152">
    <property type="entry name" value="UVRABC SYSTEM PROTEIN A"/>
    <property type="match status" value="1"/>
</dbReference>
<evidence type="ECO:0000256" key="12">
    <source>
        <dbReference type="ARBA" id="ARBA00023125"/>
    </source>
</evidence>
<evidence type="ECO:0000256" key="5">
    <source>
        <dbReference type="ARBA" id="ARBA00022741"/>
    </source>
</evidence>
<dbReference type="GO" id="GO:0008270">
    <property type="term" value="F:zinc ion binding"/>
    <property type="evidence" value="ECO:0007669"/>
    <property type="project" value="UniProtKB-UniRule"/>
</dbReference>
<feature type="compositionally biased region" description="Basic residues" evidence="19">
    <location>
        <begin position="1051"/>
        <end position="1062"/>
    </location>
</feature>
<evidence type="ECO:0000256" key="18">
    <source>
        <dbReference type="HAMAP-Rule" id="MF_00205"/>
    </source>
</evidence>
<feature type="binding site" evidence="18">
    <location>
        <begin position="52"/>
        <end position="59"/>
    </location>
    <ligand>
        <name>ATP</name>
        <dbReference type="ChEBI" id="CHEBI:30616"/>
    </ligand>
</feature>
<keyword evidence="10 18" id="KW-0067">ATP-binding</keyword>
<name>A0A6C1KH99_XANAU</name>
<evidence type="ECO:0000256" key="7">
    <source>
        <dbReference type="ARBA" id="ARBA00022769"/>
    </source>
</evidence>
<dbReference type="HAMAP" id="MF_00205">
    <property type="entry name" value="UvrA"/>
    <property type="match status" value="1"/>
</dbReference>
<evidence type="ECO:0000313" key="21">
    <source>
        <dbReference type="EMBL" id="TLX43658.1"/>
    </source>
</evidence>
<dbReference type="GO" id="GO:0016887">
    <property type="term" value="F:ATP hydrolysis activity"/>
    <property type="evidence" value="ECO:0007669"/>
    <property type="project" value="InterPro"/>
</dbReference>
<evidence type="ECO:0000256" key="19">
    <source>
        <dbReference type="SAM" id="MobiDB-lite"/>
    </source>
</evidence>
<dbReference type="RefSeq" id="WP_138398571.1">
    <property type="nucleotide sequence ID" value="NZ_JBAFVI010000001.1"/>
</dbReference>
<comment type="similarity">
    <text evidence="15 18">Belongs to the ABC transporter superfamily. UvrA family.</text>
</comment>
<dbReference type="Pfam" id="PF17760">
    <property type="entry name" value="UvrA_inter"/>
    <property type="match status" value="1"/>
</dbReference>
<evidence type="ECO:0000256" key="13">
    <source>
        <dbReference type="ARBA" id="ARBA00023204"/>
    </source>
</evidence>
<dbReference type="PROSITE" id="PS50893">
    <property type="entry name" value="ABC_TRANSPORTER_2"/>
    <property type="match status" value="1"/>
</dbReference>
<evidence type="ECO:0000256" key="17">
    <source>
        <dbReference type="ARBA" id="ARBA00042156"/>
    </source>
</evidence>
<comment type="caution">
    <text evidence="21">The sequence shown here is derived from an EMBL/GenBank/DDBJ whole genome shotgun (WGS) entry which is preliminary data.</text>
</comment>
<dbReference type="CDD" id="cd03270">
    <property type="entry name" value="ABC_UvrA_I"/>
    <property type="match status" value="1"/>
</dbReference>
<dbReference type="EMBL" id="VAUP01000015">
    <property type="protein sequence ID" value="TLX43658.1"/>
    <property type="molecule type" value="Genomic_DNA"/>
</dbReference>
<dbReference type="InterPro" id="IPR041552">
    <property type="entry name" value="UvrA_DNA-bd"/>
</dbReference>
<dbReference type="InterPro" id="IPR003439">
    <property type="entry name" value="ABC_transporter-like_ATP-bd"/>
</dbReference>
<comment type="subcellular location">
    <subcellularLocation>
        <location evidence="1 18">Cytoplasm</location>
    </subcellularLocation>
</comment>
<keyword evidence="13 18" id="KW-0234">DNA repair</keyword>
<comment type="function">
    <text evidence="18">The UvrABC repair system catalyzes the recognition and processing of DNA lesions. UvrA is an ATPase and a DNA-binding protein. A damage recognition complex composed of 2 UvrA and 2 UvrB subunits scans DNA for abnormalities. When the presence of a lesion has been verified by UvrB, the UvrA molecules dissociate.</text>
</comment>
<keyword evidence="2 18" id="KW-0963">Cytoplasm</keyword>
<dbReference type="PANTHER" id="PTHR43152:SF3">
    <property type="entry name" value="UVRABC SYSTEM PROTEIN A"/>
    <property type="match status" value="1"/>
</dbReference>
<dbReference type="Pfam" id="PF00005">
    <property type="entry name" value="ABC_tran"/>
    <property type="match status" value="1"/>
</dbReference>
<dbReference type="Gene3D" id="3.40.50.300">
    <property type="entry name" value="P-loop containing nucleotide triphosphate hydrolases"/>
    <property type="match status" value="2"/>
</dbReference>
<dbReference type="SUPFAM" id="SSF52540">
    <property type="entry name" value="P-loop containing nucleoside triphosphate hydrolases"/>
    <property type="match status" value="2"/>
</dbReference>
<evidence type="ECO:0000256" key="1">
    <source>
        <dbReference type="ARBA" id="ARBA00004496"/>
    </source>
</evidence>
<evidence type="ECO:0000256" key="4">
    <source>
        <dbReference type="ARBA" id="ARBA00022737"/>
    </source>
</evidence>
<dbReference type="GO" id="GO:0005524">
    <property type="term" value="F:ATP binding"/>
    <property type="evidence" value="ECO:0007669"/>
    <property type="project" value="UniProtKB-UniRule"/>
</dbReference>
<comment type="caution">
    <text evidence="18">Lacks conserved residue(s) required for the propagation of feature annotation.</text>
</comment>
<dbReference type="GO" id="GO:0009380">
    <property type="term" value="C:excinuclease repair complex"/>
    <property type="evidence" value="ECO:0007669"/>
    <property type="project" value="InterPro"/>
</dbReference>
<keyword evidence="6 18" id="KW-0227">DNA damage</keyword>
<evidence type="ECO:0000256" key="15">
    <source>
        <dbReference type="ARBA" id="ARBA00038000"/>
    </source>
</evidence>
<dbReference type="CDD" id="cd03271">
    <property type="entry name" value="ABC_UvrA_II"/>
    <property type="match status" value="1"/>
</dbReference>
<accession>A0A6C1KH99</accession>
<dbReference type="GO" id="GO:0003677">
    <property type="term" value="F:DNA binding"/>
    <property type="evidence" value="ECO:0007669"/>
    <property type="project" value="UniProtKB-UniRule"/>
</dbReference>
<keyword evidence="7 18" id="KW-0228">DNA excision</keyword>
<keyword evidence="8 18" id="KW-0863">Zinc-finger</keyword>
<keyword evidence="4 18" id="KW-0677">Repeat</keyword>
<keyword evidence="21" id="KW-0378">Hydrolase</keyword>
<dbReference type="InterPro" id="IPR027417">
    <property type="entry name" value="P-loop_NTPase"/>
</dbReference>
<dbReference type="GO" id="GO:0009381">
    <property type="term" value="F:excinuclease ABC activity"/>
    <property type="evidence" value="ECO:0007669"/>
    <property type="project" value="UniProtKB-UniRule"/>
</dbReference>
<dbReference type="GO" id="GO:0005737">
    <property type="term" value="C:cytoplasm"/>
    <property type="evidence" value="ECO:0007669"/>
    <property type="project" value="UniProtKB-SubCell"/>
</dbReference>
<evidence type="ECO:0000256" key="6">
    <source>
        <dbReference type="ARBA" id="ARBA00022763"/>
    </source>
</evidence>
<gene>
    <name evidence="18 21" type="primary">uvrA</name>
    <name evidence="21" type="ORF">FBQ73_05950</name>
</gene>
<evidence type="ECO:0000256" key="3">
    <source>
        <dbReference type="ARBA" id="ARBA00022723"/>
    </source>
</evidence>
<evidence type="ECO:0000313" key="22">
    <source>
        <dbReference type="Proteomes" id="UP000305131"/>
    </source>
</evidence>
<dbReference type="GeneID" id="95773003"/>
<keyword evidence="9 18" id="KW-0862">Zinc</keyword>
<evidence type="ECO:0000256" key="2">
    <source>
        <dbReference type="ARBA" id="ARBA00022490"/>
    </source>
</evidence>
<keyword evidence="5 18" id="KW-0547">Nucleotide-binding</keyword>
<dbReference type="Proteomes" id="UP000305131">
    <property type="component" value="Unassembled WGS sequence"/>
</dbReference>
<keyword evidence="14 18" id="KW-0742">SOS response</keyword>
<dbReference type="GO" id="GO:0009432">
    <property type="term" value="P:SOS response"/>
    <property type="evidence" value="ECO:0007669"/>
    <property type="project" value="UniProtKB-UniRule"/>
</dbReference>
<dbReference type="GO" id="GO:0006289">
    <property type="term" value="P:nucleotide-excision repair"/>
    <property type="evidence" value="ECO:0007669"/>
    <property type="project" value="UniProtKB-UniRule"/>
</dbReference>
<evidence type="ECO:0000256" key="10">
    <source>
        <dbReference type="ARBA" id="ARBA00022840"/>
    </source>
</evidence>
<dbReference type="OrthoDB" id="9809851at2"/>
<dbReference type="FunFam" id="1.20.1580.10:FF:000002">
    <property type="entry name" value="UvrABC system protein A"/>
    <property type="match status" value="1"/>
</dbReference>
<protein>
    <recommendedName>
        <fullName evidence="16 18">UvrABC system protein A</fullName>
        <shortName evidence="18">UvrA protein</shortName>
    </recommendedName>
    <alternativeName>
        <fullName evidence="17 18">Excinuclease ABC subunit A</fullName>
    </alternativeName>
</protein>
<sequence length="1062" mass="115528">MSDRAFPTRATAAPDIAVRRDARTLTVRGAREHNLKNVDLAIPRDSLVVFTGLSGSGKSSLAFDTIYAEGQRRYVESLSAYARQFLEMMQKPDVDQIDGLSPAISIEQKTTSKNPRSTVGTVTEIYDYMRLLWARTGVPYSPATGLPIESQTVSQMVDRTLALPEGTRLYLLAPVVRGRKGEYRKELAEWMKKGFQRVKIDGAFHEIAEAPALDKKIKHDIDVVVDRIVVRADLAARLADSFETALALADGIAVAEYADEKDETGAARRILFSEKFACPVSGFTISEIEPRLFSFNNPFGACPACDGLGVEQTIDPDLVVPDRMRSLKQGAIAPWAKSTSPYYGQTLDALAKHYDFKLNVPFADLPEQAKDVLLFGSGSEKITFAYDDGMRAYETSKTFEGVVRNLDRRWKETDSDWAREEISKYFSTVPCKACSGYRLKPEALAVKVAGKHIGEVGELSVRSASAWFEALPGELTDKQNEIAGRILKEIRERLIFLLDVGLEYLTLTRASGTLSGGESQRIRLASQIGSGLTGVLYVLDEPSIGLHQRDNARLLDTLKHLRDLGNTVIVVEHDEDAILAADYVVDVGPGAGIHGGRIVSQGTPAQILADPNSLTGQYLTGQLSVGVPARRKPNPKRMLKLSGARGNNLKDVTAEIPLGLFTCITGVSGGGKSTLLIDTLYKAVARRLNGASEAPAPFDRLEGLEHLDKVIDIDQSPIGRTPRSNPATYTGAFTPIREWFSGLPEAKARGYGAGRFSFNVKGGRCEACQGDGVIKIEMHFLPDVYVTCDVCKGKRYNRETLDVSFKNKSIADVLDMTVEEGAQFFKAVPSVREKLETLHRVGLDYIKVGQQATTLSGGEAQRVKLSKELSKRATGRTLYILDEPTTGLHFHDVKKLLEVLHELVEQGNTVVVIEHNLEVIKTADWILDLGPEGGDGGGEIVVAGTPEQVAQHPRSHTGHFLAEVLARRPMAKAAPTAPVETAPTTKALSPAKASTGKMSTAKVEARKAVTRNAPANPEALDREPAADAQTAGKVGETVGVEDKATPAKAAPRPRGRRRQAAE</sequence>
<feature type="zinc finger region" description="C4-type" evidence="18">
    <location>
        <begin position="765"/>
        <end position="791"/>
    </location>
</feature>
<evidence type="ECO:0000256" key="16">
    <source>
        <dbReference type="ARBA" id="ARBA00039316"/>
    </source>
</evidence>
<evidence type="ECO:0000256" key="9">
    <source>
        <dbReference type="ARBA" id="ARBA00022833"/>
    </source>
</evidence>
<dbReference type="Gene3D" id="3.30.1490.20">
    <property type="entry name" value="ATP-grasp fold, A domain"/>
    <property type="match status" value="1"/>
</dbReference>
<dbReference type="Gene3D" id="1.10.8.280">
    <property type="entry name" value="ABC transporter ATPase domain-like"/>
    <property type="match status" value="1"/>
</dbReference>
<proteinExistence type="inferred from homology"/>
<dbReference type="InterPro" id="IPR004602">
    <property type="entry name" value="UvrA"/>
</dbReference>
<evidence type="ECO:0000256" key="11">
    <source>
        <dbReference type="ARBA" id="ARBA00022881"/>
    </source>
</evidence>
<dbReference type="Gene3D" id="1.20.1580.10">
    <property type="entry name" value="ABC transporter ATPase like domain"/>
    <property type="match status" value="2"/>
</dbReference>
<evidence type="ECO:0000256" key="8">
    <source>
        <dbReference type="ARBA" id="ARBA00022771"/>
    </source>
</evidence>
<dbReference type="NCBIfam" id="NF001503">
    <property type="entry name" value="PRK00349.1"/>
    <property type="match status" value="1"/>
</dbReference>
<dbReference type="AlphaFoldDB" id="A0A6C1KH99"/>
<evidence type="ECO:0000259" key="20">
    <source>
        <dbReference type="PROSITE" id="PS50893"/>
    </source>
</evidence>
<keyword evidence="12 18" id="KW-0238">DNA-binding</keyword>
<dbReference type="InterPro" id="IPR013815">
    <property type="entry name" value="ATP_grasp_subdomain_1"/>
</dbReference>
<organism evidence="21 22">
    <name type="scientific">Xanthobacter autotrophicus</name>
    <dbReference type="NCBI Taxonomy" id="280"/>
    <lineage>
        <taxon>Bacteria</taxon>
        <taxon>Pseudomonadati</taxon>
        <taxon>Pseudomonadota</taxon>
        <taxon>Alphaproteobacteria</taxon>
        <taxon>Hyphomicrobiales</taxon>
        <taxon>Xanthobacteraceae</taxon>
        <taxon>Xanthobacter</taxon>
    </lineage>
</organism>
<evidence type="ECO:0000256" key="14">
    <source>
        <dbReference type="ARBA" id="ARBA00023236"/>
    </source>
</evidence>
<keyword evidence="3 18" id="KW-0479">Metal-binding</keyword>
<feature type="domain" description="ABC transporter" evidence="20">
    <location>
        <begin position="633"/>
        <end position="962"/>
    </location>
</feature>
<comment type="subunit">
    <text evidence="18">Forms a heterotetramer with UvrB during the search for lesions.</text>
</comment>
<dbReference type="InterPro" id="IPR041102">
    <property type="entry name" value="UvrA_inter"/>
</dbReference>
<dbReference type="Pfam" id="PF17755">
    <property type="entry name" value="UvrA_DNA-bind"/>
    <property type="match status" value="1"/>
</dbReference>
<dbReference type="InterPro" id="IPR017871">
    <property type="entry name" value="ABC_transporter-like_CS"/>
</dbReference>
<dbReference type="NCBIfam" id="TIGR00630">
    <property type="entry name" value="uvra"/>
    <property type="match status" value="1"/>
</dbReference>
<feature type="compositionally biased region" description="Low complexity" evidence="19">
    <location>
        <begin position="974"/>
        <end position="987"/>
    </location>
</feature>
<reference evidence="21 22" key="1">
    <citation type="submission" date="2019-05" db="EMBL/GenBank/DDBJ databases">
        <authorList>
            <person name="Zhou X."/>
        </authorList>
    </citation>
    <scope>NUCLEOTIDE SEQUENCE [LARGE SCALE GENOMIC DNA]</scope>
    <source>
        <strain evidence="21 22">DSM 432</strain>
    </source>
</reference>
<feature type="binding site" evidence="18">
    <location>
        <begin position="666"/>
        <end position="673"/>
    </location>
    <ligand>
        <name>ATP</name>
        <dbReference type="ChEBI" id="CHEBI:30616"/>
    </ligand>
</feature>
<feature type="region of interest" description="Disordered" evidence="19">
    <location>
        <begin position="974"/>
        <end position="1062"/>
    </location>
</feature>
<dbReference type="PROSITE" id="PS00211">
    <property type="entry name" value="ABC_TRANSPORTER_1"/>
    <property type="match status" value="2"/>
</dbReference>
<keyword evidence="11 18" id="KW-0267">Excision nuclease</keyword>